<dbReference type="SMART" id="SM00345">
    <property type="entry name" value="HTH_GNTR"/>
    <property type="match status" value="1"/>
</dbReference>
<feature type="domain" description="HTH gntR-type" evidence="4">
    <location>
        <begin position="16"/>
        <end position="83"/>
    </location>
</feature>
<dbReference type="EMBL" id="JAGIOC010000001">
    <property type="protein sequence ID" value="MBP2407119.1"/>
    <property type="molecule type" value="Genomic_DNA"/>
</dbReference>
<dbReference type="Pfam" id="PF00392">
    <property type="entry name" value="GntR"/>
    <property type="match status" value="1"/>
</dbReference>
<accession>A0ABS4YEF8</accession>
<proteinExistence type="predicted"/>
<keyword evidence="6" id="KW-1185">Reference proteome</keyword>
<dbReference type="PROSITE" id="PS50949">
    <property type="entry name" value="HTH_GNTR"/>
    <property type="match status" value="1"/>
</dbReference>
<dbReference type="Gene3D" id="1.10.10.10">
    <property type="entry name" value="Winged helix-like DNA-binding domain superfamily/Winged helix DNA-binding domain"/>
    <property type="match status" value="1"/>
</dbReference>
<keyword evidence="2 5" id="KW-0238">DNA-binding</keyword>
<keyword evidence="3" id="KW-0804">Transcription</keyword>
<dbReference type="RefSeq" id="WP_209885829.1">
    <property type="nucleotide sequence ID" value="NZ_BAAAJV010000026.1"/>
</dbReference>
<dbReference type="SUPFAM" id="SSF46785">
    <property type="entry name" value="Winged helix' DNA-binding domain"/>
    <property type="match status" value="1"/>
</dbReference>
<dbReference type="InterPro" id="IPR036388">
    <property type="entry name" value="WH-like_DNA-bd_sf"/>
</dbReference>
<name>A0ABS4YEF8_9MICO</name>
<dbReference type="PANTHER" id="PTHR43537">
    <property type="entry name" value="TRANSCRIPTIONAL REGULATOR, GNTR FAMILY"/>
    <property type="match status" value="1"/>
</dbReference>
<dbReference type="SUPFAM" id="SSF48008">
    <property type="entry name" value="GntR ligand-binding domain-like"/>
    <property type="match status" value="1"/>
</dbReference>
<evidence type="ECO:0000256" key="3">
    <source>
        <dbReference type="ARBA" id="ARBA00023163"/>
    </source>
</evidence>
<dbReference type="InterPro" id="IPR011711">
    <property type="entry name" value="GntR_C"/>
</dbReference>
<dbReference type="Gene3D" id="1.20.120.530">
    <property type="entry name" value="GntR ligand-binding domain-like"/>
    <property type="match status" value="1"/>
</dbReference>
<dbReference type="Pfam" id="PF07729">
    <property type="entry name" value="FCD"/>
    <property type="match status" value="1"/>
</dbReference>
<dbReference type="InterPro" id="IPR036390">
    <property type="entry name" value="WH_DNA-bd_sf"/>
</dbReference>
<dbReference type="Proteomes" id="UP000698222">
    <property type="component" value="Unassembled WGS sequence"/>
</dbReference>
<dbReference type="InterPro" id="IPR008920">
    <property type="entry name" value="TF_FadR/GntR_C"/>
</dbReference>
<organism evidence="5 6">
    <name type="scientific">Brachybacterium fresconis</name>
    <dbReference type="NCBI Taxonomy" id="173363"/>
    <lineage>
        <taxon>Bacteria</taxon>
        <taxon>Bacillati</taxon>
        <taxon>Actinomycetota</taxon>
        <taxon>Actinomycetes</taxon>
        <taxon>Micrococcales</taxon>
        <taxon>Dermabacteraceae</taxon>
        <taxon>Brachybacterium</taxon>
    </lineage>
</organism>
<dbReference type="GO" id="GO:0003677">
    <property type="term" value="F:DNA binding"/>
    <property type="evidence" value="ECO:0007669"/>
    <property type="project" value="UniProtKB-KW"/>
</dbReference>
<evidence type="ECO:0000259" key="4">
    <source>
        <dbReference type="PROSITE" id="PS50949"/>
    </source>
</evidence>
<evidence type="ECO:0000256" key="1">
    <source>
        <dbReference type="ARBA" id="ARBA00023015"/>
    </source>
</evidence>
<evidence type="ECO:0000313" key="5">
    <source>
        <dbReference type="EMBL" id="MBP2407119.1"/>
    </source>
</evidence>
<evidence type="ECO:0000256" key="2">
    <source>
        <dbReference type="ARBA" id="ARBA00023125"/>
    </source>
</evidence>
<dbReference type="PANTHER" id="PTHR43537:SF24">
    <property type="entry name" value="GLUCONATE OPERON TRANSCRIPTIONAL REPRESSOR"/>
    <property type="match status" value="1"/>
</dbReference>
<evidence type="ECO:0000313" key="6">
    <source>
        <dbReference type="Proteomes" id="UP000698222"/>
    </source>
</evidence>
<reference evidence="5 6" key="1">
    <citation type="submission" date="2021-03" db="EMBL/GenBank/DDBJ databases">
        <title>Sequencing the genomes of 1000 actinobacteria strains.</title>
        <authorList>
            <person name="Klenk H.-P."/>
        </authorList>
    </citation>
    <scope>NUCLEOTIDE SEQUENCE [LARGE SCALE GENOMIC DNA]</scope>
    <source>
        <strain evidence="5 6">DSM 14564</strain>
    </source>
</reference>
<dbReference type="SMART" id="SM00895">
    <property type="entry name" value="FCD"/>
    <property type="match status" value="1"/>
</dbReference>
<comment type="caution">
    <text evidence="5">The sequence shown here is derived from an EMBL/GenBank/DDBJ whole genome shotgun (WGS) entry which is preliminary data.</text>
</comment>
<dbReference type="InterPro" id="IPR000524">
    <property type="entry name" value="Tscrpt_reg_HTH_GntR"/>
</dbReference>
<keyword evidence="1" id="KW-0805">Transcription regulation</keyword>
<gene>
    <name evidence="5" type="ORF">JOF44_000022</name>
</gene>
<protein>
    <submittedName>
        <fullName evidence="5">DNA-binding GntR family transcriptional regulator</fullName>
    </submittedName>
</protein>
<sequence length="229" mass="24145">MNLPTPPRGPDGPARRSRSEQARRALAGRIMDGALVPGAPLRIGALSEELGMSATPVREALNLLTGEKLVEYLPMRGFVVTRPPDDEQVRAMGEARALLEPQLAALAAQRATPAERDALAATLERTAAAGVGARFQEYEGYLDHSSAFHAEIAAAARNPYLAAALEAIPVHTLRFRRFGTSGVDDAEISVREHAAVLAAIGRGDTEGAREAMVAHVRAVTARALAGSAS</sequence>